<proteinExistence type="inferred from homology"/>
<evidence type="ECO:0000256" key="2">
    <source>
        <dbReference type="ARBA" id="ARBA00022692"/>
    </source>
</evidence>
<accession>A0A062U035</accession>
<feature type="transmembrane region" description="Helical" evidence="5">
    <location>
        <begin position="207"/>
        <end position="228"/>
    </location>
</feature>
<evidence type="ECO:0000256" key="4">
    <source>
        <dbReference type="ARBA" id="ARBA00023136"/>
    </source>
</evidence>
<evidence type="ECO:0000313" key="6">
    <source>
        <dbReference type="EMBL" id="RAN35457.1"/>
    </source>
</evidence>
<protein>
    <recommendedName>
        <fullName evidence="5">Probable membrane transporter protein</fullName>
    </recommendedName>
</protein>
<dbReference type="EMBL" id="AWFB01000004">
    <property type="protein sequence ID" value="RAN35457.1"/>
    <property type="molecule type" value="Genomic_DNA"/>
</dbReference>
<evidence type="ECO:0000256" key="3">
    <source>
        <dbReference type="ARBA" id="ARBA00022989"/>
    </source>
</evidence>
<feature type="transmembrane region" description="Helical" evidence="5">
    <location>
        <begin position="79"/>
        <end position="98"/>
    </location>
</feature>
<gene>
    <name evidence="6" type="ORF">HY3_07910</name>
</gene>
<reference evidence="6 7" key="1">
    <citation type="submission" date="2013-04" db="EMBL/GenBank/DDBJ databases">
        <title>Hyphomonas sp. T24B3 Genome Sequencing.</title>
        <authorList>
            <person name="Lai Q."/>
            <person name="Shao Z."/>
        </authorList>
    </citation>
    <scope>NUCLEOTIDE SEQUENCE [LARGE SCALE GENOMIC DNA]</scope>
    <source>
        <strain evidence="6 7">T24B3</strain>
    </source>
</reference>
<keyword evidence="2 5" id="KW-0812">Transmembrane</keyword>
<organism evidence="6 7">
    <name type="scientific">Hyphomonas pacifica</name>
    <dbReference type="NCBI Taxonomy" id="1280941"/>
    <lineage>
        <taxon>Bacteria</taxon>
        <taxon>Pseudomonadati</taxon>
        <taxon>Pseudomonadota</taxon>
        <taxon>Alphaproteobacteria</taxon>
        <taxon>Hyphomonadales</taxon>
        <taxon>Hyphomonadaceae</taxon>
        <taxon>Hyphomonas</taxon>
    </lineage>
</organism>
<accession>A0A328JYI4</accession>
<evidence type="ECO:0000256" key="1">
    <source>
        <dbReference type="ARBA" id="ARBA00004141"/>
    </source>
</evidence>
<dbReference type="InterPro" id="IPR002781">
    <property type="entry name" value="TM_pro_TauE-like"/>
</dbReference>
<dbReference type="RefSeq" id="WP_034826321.1">
    <property type="nucleotide sequence ID" value="NZ_AWFA01000019.1"/>
</dbReference>
<dbReference type="InterPro" id="IPR051598">
    <property type="entry name" value="TSUP/Inactive_protease-like"/>
</dbReference>
<keyword evidence="3 5" id="KW-1133">Transmembrane helix</keyword>
<keyword evidence="5" id="KW-1003">Cell membrane</keyword>
<dbReference type="STRING" id="1280941.HY2_12745"/>
<sequence length="263" mass="26290">MFGLDSTTLALALASGALVGLFLSAFGGGGSVLAAPLLVYVVGVKDPHVAIGTSAASVAATALISLIGHARARNVKWPCASVFALSGLAGSLAGSSVAKLVDGQALLLAFAFAMAAIALSMFRQREFAGNPDVHLTPAFMMRLVPLGLLVGFAAGFFGIGGGFLIVPGLLYATGMTIGAAMASSLVSVTIFGAATSANYALSGYIDLHLAAILVIGGLLGGLIGHQLARYLASRALLARRVFAAFILVVAAYVAIQAGLALAA</sequence>
<evidence type="ECO:0000313" key="7">
    <source>
        <dbReference type="Proteomes" id="UP000249123"/>
    </source>
</evidence>
<keyword evidence="4 5" id="KW-0472">Membrane</keyword>
<comment type="caution">
    <text evidence="6">The sequence shown here is derived from an EMBL/GenBank/DDBJ whole genome shotgun (WGS) entry which is preliminary data.</text>
</comment>
<comment type="subcellular location">
    <subcellularLocation>
        <location evidence="5">Cell membrane</location>
        <topology evidence="5">Multi-pass membrane protein</topology>
    </subcellularLocation>
    <subcellularLocation>
        <location evidence="1">Membrane</location>
        <topology evidence="1">Multi-pass membrane protein</topology>
    </subcellularLocation>
</comment>
<dbReference type="Pfam" id="PF01925">
    <property type="entry name" value="TauE"/>
    <property type="match status" value="1"/>
</dbReference>
<keyword evidence="7" id="KW-1185">Reference proteome</keyword>
<comment type="similarity">
    <text evidence="5">Belongs to the 4-toluene sulfonate uptake permease (TSUP) (TC 2.A.102) family.</text>
</comment>
<dbReference type="eggNOG" id="COG0730">
    <property type="taxonomic scope" value="Bacteria"/>
</dbReference>
<feature type="transmembrane region" description="Helical" evidence="5">
    <location>
        <begin position="50"/>
        <end position="67"/>
    </location>
</feature>
<feature type="transmembrane region" description="Helical" evidence="5">
    <location>
        <begin position="171"/>
        <end position="195"/>
    </location>
</feature>
<dbReference type="GO" id="GO:0005886">
    <property type="term" value="C:plasma membrane"/>
    <property type="evidence" value="ECO:0007669"/>
    <property type="project" value="UniProtKB-SubCell"/>
</dbReference>
<feature type="transmembrane region" description="Helical" evidence="5">
    <location>
        <begin position="104"/>
        <end position="122"/>
    </location>
</feature>
<dbReference type="Proteomes" id="UP000249123">
    <property type="component" value="Unassembled WGS sequence"/>
</dbReference>
<evidence type="ECO:0000256" key="5">
    <source>
        <dbReference type="RuleBase" id="RU363041"/>
    </source>
</evidence>
<dbReference type="AlphaFoldDB" id="A0A062U035"/>
<dbReference type="PANTHER" id="PTHR43701">
    <property type="entry name" value="MEMBRANE TRANSPORTER PROTEIN MJ0441-RELATED"/>
    <property type="match status" value="1"/>
</dbReference>
<dbReference type="PANTHER" id="PTHR43701:SF2">
    <property type="entry name" value="MEMBRANE TRANSPORTER PROTEIN YJNA-RELATED"/>
    <property type="match status" value="1"/>
</dbReference>
<name>A0A062U035_9PROT</name>
<dbReference type="OrthoDB" id="9151526at2"/>
<feature type="transmembrane region" description="Helical" evidence="5">
    <location>
        <begin position="240"/>
        <end position="262"/>
    </location>
</feature>
<feature type="transmembrane region" description="Helical" evidence="5">
    <location>
        <begin position="143"/>
        <end position="165"/>
    </location>
</feature>